<evidence type="ECO:0000256" key="1">
    <source>
        <dbReference type="SAM" id="Phobius"/>
    </source>
</evidence>
<dbReference type="AlphaFoldDB" id="A0A4R2QDR7"/>
<evidence type="ECO:0000313" key="3">
    <source>
        <dbReference type="EMBL" id="TCP47210.1"/>
    </source>
</evidence>
<feature type="transmembrane region" description="Helical" evidence="1">
    <location>
        <begin position="138"/>
        <end position="165"/>
    </location>
</feature>
<feature type="transmembrane region" description="Helical" evidence="1">
    <location>
        <begin position="395"/>
        <end position="416"/>
    </location>
</feature>
<keyword evidence="1" id="KW-0472">Membrane</keyword>
<evidence type="ECO:0000259" key="2">
    <source>
        <dbReference type="Pfam" id="PF07670"/>
    </source>
</evidence>
<feature type="domain" description="Nucleoside transporter/FeoB GTPase Gate" evidence="2">
    <location>
        <begin position="141"/>
        <end position="238"/>
    </location>
</feature>
<reference evidence="3 4" key="1">
    <citation type="submission" date="2019-03" db="EMBL/GenBank/DDBJ databases">
        <title>Genomic Encyclopedia of Type Strains, Phase IV (KMG-IV): sequencing the most valuable type-strain genomes for metagenomic binning, comparative biology and taxonomic classification.</title>
        <authorList>
            <person name="Goeker M."/>
        </authorList>
    </citation>
    <scope>NUCLEOTIDE SEQUENCE [LARGE SCALE GENOMIC DNA]</scope>
    <source>
        <strain evidence="3 4">DSM 45765</strain>
    </source>
</reference>
<keyword evidence="1" id="KW-1133">Transmembrane helix</keyword>
<dbReference type="EMBL" id="SLXQ01000012">
    <property type="protein sequence ID" value="TCP47210.1"/>
    <property type="molecule type" value="Genomic_DNA"/>
</dbReference>
<dbReference type="OrthoDB" id="1633380at2"/>
<evidence type="ECO:0000313" key="4">
    <source>
        <dbReference type="Proteomes" id="UP000294911"/>
    </source>
</evidence>
<sequence>MTGANPENTAIPHRRAVWRFLGTTVFGALFFLLPVKVDGSWTIPFDVAISAITDNVPDAVALYSMLAIVVSAVLTGFAAIRRPTEPSNPWLDLRPFRTNPIFLLLRILGAVAAIMIFFDFGPSAILAEDTGGLMFGTLVASVAVIVPIGAVFVTMFVAFGGIEFIGTLAKPAMRPLFRVPGRAALDGIASYVGSYSVGLYVTNRMYLEGRYSAREAVVIATCFSTVSLGFFAVVAGTLDLLGYFPLILASVTVVSLVLAVVLCRIPPLSRKPDSYVGEPRPEQPVEGSLWRAAVQRAVARAKQSDGVARESLTALRDGVRLALVILPTILSVGLIAILIANHTPLFTWLGAPLEPVISLLGIPDADTVAPASLIGISEMFLPALISTGVAIEAKFFIAVLSLSQILFFSATIPLLLELDVPVRLRDCLTLFVLRTLLAIPLVALITHLAF</sequence>
<keyword evidence="1" id="KW-0812">Transmembrane</keyword>
<organism evidence="3 4">
    <name type="scientific">Tamaricihabitans halophyticus</name>
    <dbReference type="NCBI Taxonomy" id="1262583"/>
    <lineage>
        <taxon>Bacteria</taxon>
        <taxon>Bacillati</taxon>
        <taxon>Actinomycetota</taxon>
        <taxon>Actinomycetes</taxon>
        <taxon>Pseudonocardiales</taxon>
        <taxon>Pseudonocardiaceae</taxon>
        <taxon>Tamaricihabitans</taxon>
    </lineage>
</organism>
<gene>
    <name evidence="3" type="ORF">EV191_1124</name>
</gene>
<accession>A0A4R2QDR7</accession>
<feature type="transmembrane region" description="Helical" evidence="1">
    <location>
        <begin position="243"/>
        <end position="263"/>
    </location>
</feature>
<feature type="transmembrane region" description="Helical" evidence="1">
    <location>
        <begin position="216"/>
        <end position="237"/>
    </location>
</feature>
<feature type="transmembrane region" description="Helical" evidence="1">
    <location>
        <begin position="319"/>
        <end position="340"/>
    </location>
</feature>
<feature type="transmembrane region" description="Helical" evidence="1">
    <location>
        <begin position="60"/>
        <end position="80"/>
    </location>
</feature>
<dbReference type="Pfam" id="PF07670">
    <property type="entry name" value="Gate"/>
    <property type="match status" value="1"/>
</dbReference>
<keyword evidence="4" id="KW-1185">Reference proteome</keyword>
<protein>
    <submittedName>
        <fullName evidence="3">Nucleoside recognition membrane protein YjiH</fullName>
    </submittedName>
</protein>
<dbReference type="Proteomes" id="UP000294911">
    <property type="component" value="Unassembled WGS sequence"/>
</dbReference>
<name>A0A4R2QDR7_9PSEU</name>
<feature type="transmembrane region" description="Helical" evidence="1">
    <location>
        <begin position="16"/>
        <end position="35"/>
    </location>
</feature>
<feature type="transmembrane region" description="Helical" evidence="1">
    <location>
        <begin position="428"/>
        <end position="449"/>
    </location>
</feature>
<comment type="caution">
    <text evidence="3">The sequence shown here is derived from an EMBL/GenBank/DDBJ whole genome shotgun (WGS) entry which is preliminary data.</text>
</comment>
<feature type="transmembrane region" description="Helical" evidence="1">
    <location>
        <begin position="101"/>
        <end position="118"/>
    </location>
</feature>
<dbReference type="InterPro" id="IPR011642">
    <property type="entry name" value="Gate_dom"/>
</dbReference>
<dbReference type="RefSeq" id="WP_132879139.1">
    <property type="nucleotide sequence ID" value="NZ_SLXQ01000012.1"/>
</dbReference>
<proteinExistence type="predicted"/>